<reference evidence="3 4" key="1">
    <citation type="submission" date="2020-08" db="EMBL/GenBank/DDBJ databases">
        <title>Genomic Encyclopedia of Type Strains, Phase IV (KMG-V): Genome sequencing to study the core and pangenomes of soil and plant-associated prokaryotes.</title>
        <authorList>
            <person name="Whitman W."/>
        </authorList>
    </citation>
    <scope>NUCLEOTIDE SEQUENCE [LARGE SCALE GENOMIC DNA]</scope>
    <source>
        <strain evidence="3 4">M8UP14</strain>
    </source>
</reference>
<dbReference type="Gene3D" id="3.40.50.410">
    <property type="entry name" value="von Willebrand factor, type A domain"/>
    <property type="match status" value="1"/>
</dbReference>
<evidence type="ECO:0000313" key="3">
    <source>
        <dbReference type="EMBL" id="MBB5059575.1"/>
    </source>
</evidence>
<gene>
    <name evidence="3" type="ORF">HDF16_004301</name>
</gene>
<protein>
    <recommendedName>
        <fullName evidence="2">Putative Flp pilus-assembly TadG-like N-terminal domain-containing protein</fullName>
    </recommendedName>
</protein>
<dbReference type="Proteomes" id="UP000540989">
    <property type="component" value="Unassembled WGS sequence"/>
</dbReference>
<evidence type="ECO:0000256" key="1">
    <source>
        <dbReference type="SAM" id="Phobius"/>
    </source>
</evidence>
<dbReference type="InterPro" id="IPR028087">
    <property type="entry name" value="Tad_N"/>
</dbReference>
<dbReference type="RefSeq" id="WP_184221208.1">
    <property type="nucleotide sequence ID" value="NZ_JACHIP010000006.1"/>
</dbReference>
<feature type="transmembrane region" description="Helical" evidence="1">
    <location>
        <begin position="15"/>
        <end position="40"/>
    </location>
</feature>
<evidence type="ECO:0000259" key="2">
    <source>
        <dbReference type="Pfam" id="PF13400"/>
    </source>
</evidence>
<name>A0A7W7ZGN2_9BACT</name>
<keyword evidence="4" id="KW-1185">Reference proteome</keyword>
<keyword evidence="1" id="KW-0472">Membrane</keyword>
<organism evidence="3 4">
    <name type="scientific">Granulicella aggregans</name>
    <dbReference type="NCBI Taxonomy" id="474949"/>
    <lineage>
        <taxon>Bacteria</taxon>
        <taxon>Pseudomonadati</taxon>
        <taxon>Acidobacteriota</taxon>
        <taxon>Terriglobia</taxon>
        <taxon>Terriglobales</taxon>
        <taxon>Acidobacteriaceae</taxon>
        <taxon>Granulicella</taxon>
    </lineage>
</organism>
<feature type="domain" description="Putative Flp pilus-assembly TadG-like N-terminal" evidence="2">
    <location>
        <begin position="13"/>
        <end position="59"/>
    </location>
</feature>
<keyword evidence="1" id="KW-0812">Transmembrane</keyword>
<comment type="caution">
    <text evidence="3">The sequence shown here is derived from an EMBL/GenBank/DDBJ whole genome shotgun (WGS) entry which is preliminary data.</text>
</comment>
<dbReference type="Pfam" id="PF13400">
    <property type="entry name" value="Tad"/>
    <property type="match status" value="1"/>
</dbReference>
<accession>A0A7W7ZGN2</accession>
<dbReference type="EMBL" id="JACHIP010000006">
    <property type="protein sequence ID" value="MBB5059575.1"/>
    <property type="molecule type" value="Genomic_DNA"/>
</dbReference>
<dbReference type="AlphaFoldDB" id="A0A7W7ZGN2"/>
<sequence length="520" mass="51927">MRGVRSLLRDESGQAIILTAVMMVALLGMFSLVAGAGYALTMQRQLQASTDAAALAGAGALQINKSSSAALSAVQSFSSNSGQNNASSNLGTVSMMSGSPALKCLSALKAIGIPCVGAAPYNAVQVKQQAVINIPLGGFIGHPTLTLTASATASINGGAPLPSNIAVIIDTTLSMNEQDLDCGSTQMQCALTGLQYLMQSLNPCAQTSAACIATAGVSANTVDRVSLFTLPPVQTSSVSVDSTCTTTPSSGYTYVAGIGEIVMPPSAAYSGLATATSYWFPPAGAGSAAPGTAYGVSPANGSVTSTYQIVGFMSDYKTSNGIKTLNTSSAMVKAAAGVSGCGGMAPPNYAGVYGTYYAGAIYEAQSALIAALAANPGTLNALIILSDGDSNAPQKNGSYNVFYSGATASGTYPSWLGQCGQAVVAAGAAAAAGTRVYSVAYGSPSVGCTTDIAVGSNPNITPCNTMAALASAPQYFFSDYKQTGSGSTCVSSQPVTSLSAIFAAIAADLSTPRLIPDNLT</sequence>
<evidence type="ECO:0000313" key="4">
    <source>
        <dbReference type="Proteomes" id="UP000540989"/>
    </source>
</evidence>
<keyword evidence="1" id="KW-1133">Transmembrane helix</keyword>
<proteinExistence type="predicted"/>
<dbReference type="InterPro" id="IPR036465">
    <property type="entry name" value="vWFA_dom_sf"/>
</dbReference>